<sequence>MPCNTPMPSTDTPCNGSSDFHIIDINPSYVTSISTYKYETFKLTAAHVTRNPCESGRLAQMKVNTKLKRCRKPYQLPNRSATCSLMCPGNARKKPQNQDFKIASSQCQSNIDQSSSNRVASLLDLPTSRTYTNDLLRSRSLEDLRSLAKTTTVLFRSEDCKPDAELEKMSNILSNLCVTENRCLEDT</sequence>
<keyword evidence="2" id="KW-1185">Reference proteome</keyword>
<dbReference type="EMBL" id="VXIV02003268">
    <property type="protein sequence ID" value="KAF6018920.1"/>
    <property type="molecule type" value="Genomic_DNA"/>
</dbReference>
<protein>
    <submittedName>
        <fullName evidence="1">Uncharacterized protein</fullName>
    </submittedName>
</protein>
<comment type="caution">
    <text evidence="1">The sequence shown here is derived from an EMBL/GenBank/DDBJ whole genome shotgun (WGS) entry which is preliminary data.</text>
</comment>
<name>A0A7J7IYH8_BUGNE</name>
<evidence type="ECO:0000313" key="2">
    <source>
        <dbReference type="Proteomes" id="UP000593567"/>
    </source>
</evidence>
<evidence type="ECO:0000313" key="1">
    <source>
        <dbReference type="EMBL" id="KAF6018920.1"/>
    </source>
</evidence>
<proteinExistence type="predicted"/>
<organism evidence="1 2">
    <name type="scientific">Bugula neritina</name>
    <name type="common">Brown bryozoan</name>
    <name type="synonym">Sertularia neritina</name>
    <dbReference type="NCBI Taxonomy" id="10212"/>
    <lineage>
        <taxon>Eukaryota</taxon>
        <taxon>Metazoa</taxon>
        <taxon>Spiralia</taxon>
        <taxon>Lophotrochozoa</taxon>
        <taxon>Bryozoa</taxon>
        <taxon>Gymnolaemata</taxon>
        <taxon>Cheilostomatida</taxon>
        <taxon>Flustrina</taxon>
        <taxon>Buguloidea</taxon>
        <taxon>Bugulidae</taxon>
        <taxon>Bugula</taxon>
    </lineage>
</organism>
<accession>A0A7J7IYH8</accession>
<dbReference type="AlphaFoldDB" id="A0A7J7IYH8"/>
<gene>
    <name evidence="1" type="ORF">EB796_022741</name>
</gene>
<reference evidence="1" key="1">
    <citation type="submission" date="2020-06" db="EMBL/GenBank/DDBJ databases">
        <title>Draft genome of Bugula neritina, a colonial animal packing powerful symbionts and potential medicines.</title>
        <authorList>
            <person name="Rayko M."/>
        </authorList>
    </citation>
    <scope>NUCLEOTIDE SEQUENCE [LARGE SCALE GENOMIC DNA]</scope>
    <source>
        <strain evidence="1">Kwan_BN1</strain>
    </source>
</reference>
<dbReference type="Proteomes" id="UP000593567">
    <property type="component" value="Unassembled WGS sequence"/>
</dbReference>